<evidence type="ECO:0000313" key="3">
    <source>
        <dbReference type="Proteomes" id="UP000528964"/>
    </source>
</evidence>
<organism evidence="2 3">
    <name type="scientific">Hansschlegelia beijingensis</name>
    <dbReference type="NCBI Taxonomy" id="1133344"/>
    <lineage>
        <taxon>Bacteria</taxon>
        <taxon>Pseudomonadati</taxon>
        <taxon>Pseudomonadota</taxon>
        <taxon>Alphaproteobacteria</taxon>
        <taxon>Hyphomicrobiales</taxon>
        <taxon>Methylopilaceae</taxon>
        <taxon>Hansschlegelia</taxon>
    </lineage>
</organism>
<accession>A0A7W6D4G0</accession>
<keyword evidence="3" id="KW-1185">Reference proteome</keyword>
<name>A0A7W6D4G0_9HYPH</name>
<dbReference type="EMBL" id="JACIDR010000004">
    <property type="protein sequence ID" value="MBB3973947.1"/>
    <property type="molecule type" value="Genomic_DNA"/>
</dbReference>
<comment type="caution">
    <text evidence="2">The sequence shown here is derived from an EMBL/GenBank/DDBJ whole genome shotgun (WGS) entry which is preliminary data.</text>
</comment>
<dbReference type="RefSeq" id="WP_183395812.1">
    <property type="nucleotide sequence ID" value="NZ_JACIDR010000004.1"/>
</dbReference>
<dbReference type="Proteomes" id="UP000528964">
    <property type="component" value="Unassembled WGS sequence"/>
</dbReference>
<protein>
    <submittedName>
        <fullName evidence="2">Uncharacterized protein</fullName>
    </submittedName>
</protein>
<feature type="transmembrane region" description="Helical" evidence="1">
    <location>
        <begin position="33"/>
        <end position="51"/>
    </location>
</feature>
<sequence>MPFKIKMGLTIIVGLAALAGFFFMGHLGKTGPQIALLFLGPFTMGSLWIFPEVMKTAADNKPATRRRALEGQTQ</sequence>
<evidence type="ECO:0000313" key="2">
    <source>
        <dbReference type="EMBL" id="MBB3973947.1"/>
    </source>
</evidence>
<evidence type="ECO:0000256" key="1">
    <source>
        <dbReference type="SAM" id="Phobius"/>
    </source>
</evidence>
<keyword evidence="1" id="KW-0472">Membrane</keyword>
<gene>
    <name evidence="2" type="ORF">GGR24_002624</name>
</gene>
<dbReference type="AlphaFoldDB" id="A0A7W6D4G0"/>
<keyword evidence="1" id="KW-1133">Transmembrane helix</keyword>
<proteinExistence type="predicted"/>
<feature type="transmembrane region" description="Helical" evidence="1">
    <location>
        <begin position="7"/>
        <end position="27"/>
    </location>
</feature>
<keyword evidence="1" id="KW-0812">Transmembrane</keyword>
<reference evidence="2 3" key="1">
    <citation type="submission" date="2020-08" db="EMBL/GenBank/DDBJ databases">
        <title>Genomic Encyclopedia of Type Strains, Phase IV (KMG-IV): sequencing the most valuable type-strain genomes for metagenomic binning, comparative biology and taxonomic classification.</title>
        <authorList>
            <person name="Goeker M."/>
        </authorList>
    </citation>
    <scope>NUCLEOTIDE SEQUENCE [LARGE SCALE GENOMIC DNA]</scope>
    <source>
        <strain evidence="2 3">DSM 25481</strain>
    </source>
</reference>